<keyword evidence="2" id="KW-0547">Nucleotide-binding</keyword>
<dbReference type="FunFam" id="3.40.50.300:FF:000190">
    <property type="entry name" value="ATP-dependent RNA helicase"/>
    <property type="match status" value="1"/>
</dbReference>
<dbReference type="InterPro" id="IPR058621">
    <property type="entry name" value="SH3_HelY"/>
</dbReference>
<comment type="similarity">
    <text evidence="1">Belongs to the helicase family. SKI2 subfamily.</text>
</comment>
<dbReference type="InterPro" id="IPR012961">
    <property type="entry name" value="Ski2/MTR4_C"/>
</dbReference>
<dbReference type="PATRIC" id="fig|68170.10.peg.3393"/>
<dbReference type="Pfam" id="PF00270">
    <property type="entry name" value="DEAD"/>
    <property type="match status" value="1"/>
</dbReference>
<dbReference type="Pfam" id="PF00271">
    <property type="entry name" value="Helicase_C"/>
    <property type="match status" value="1"/>
</dbReference>
<gene>
    <name evidence="10" type="ORF">UK23_47675</name>
</gene>
<dbReference type="Pfam" id="PF26090">
    <property type="entry name" value="SH3_HelY"/>
    <property type="match status" value="1"/>
</dbReference>
<evidence type="ECO:0000256" key="6">
    <source>
        <dbReference type="ARBA" id="ARBA00067911"/>
    </source>
</evidence>
<reference evidence="10 11" key="1">
    <citation type="submission" date="2015-02" db="EMBL/GenBank/DDBJ databases">
        <authorList>
            <person name="Ju K.-S."/>
            <person name="Doroghazi J.R."/>
            <person name="Metcalf W."/>
        </authorList>
    </citation>
    <scope>NUCLEOTIDE SEQUENCE [LARGE SCALE GENOMIC DNA]</scope>
    <source>
        <strain evidence="10 11">NRRL B-16140</strain>
    </source>
</reference>
<evidence type="ECO:0000313" key="11">
    <source>
        <dbReference type="Proteomes" id="UP000033393"/>
    </source>
</evidence>
<evidence type="ECO:0000256" key="4">
    <source>
        <dbReference type="ARBA" id="ARBA00022806"/>
    </source>
</evidence>
<feature type="region of interest" description="Disordered" evidence="7">
    <location>
        <begin position="254"/>
        <end position="274"/>
    </location>
</feature>
<accession>A0A0F0GAI4</accession>
<dbReference type="InterPro" id="IPR014001">
    <property type="entry name" value="Helicase_ATP-bd"/>
</dbReference>
<dbReference type="Gene3D" id="1.10.3380.30">
    <property type="match status" value="1"/>
</dbReference>
<dbReference type="STRING" id="68170.GCA_000974445_00046"/>
<feature type="compositionally biased region" description="Low complexity" evidence="7">
    <location>
        <begin position="259"/>
        <end position="268"/>
    </location>
</feature>
<evidence type="ECO:0000259" key="8">
    <source>
        <dbReference type="PROSITE" id="PS51192"/>
    </source>
</evidence>
<dbReference type="AlphaFoldDB" id="A0A0F0GAI4"/>
<dbReference type="GO" id="GO:0016787">
    <property type="term" value="F:hydrolase activity"/>
    <property type="evidence" value="ECO:0007669"/>
    <property type="project" value="UniProtKB-KW"/>
</dbReference>
<evidence type="ECO:0000256" key="2">
    <source>
        <dbReference type="ARBA" id="ARBA00022741"/>
    </source>
</evidence>
<dbReference type="EMBL" id="JYJG01000593">
    <property type="protein sequence ID" value="KJK33070.1"/>
    <property type="molecule type" value="Genomic_DNA"/>
</dbReference>
<keyword evidence="3" id="KW-0378">Hydrolase</keyword>
<dbReference type="PANTHER" id="PTHR12131">
    <property type="entry name" value="ATP-DEPENDENT RNA AND DNA HELICASE"/>
    <property type="match status" value="1"/>
</dbReference>
<dbReference type="CDD" id="cd18795">
    <property type="entry name" value="SF2_C_Ski2"/>
    <property type="match status" value="1"/>
</dbReference>
<evidence type="ECO:0000256" key="3">
    <source>
        <dbReference type="ARBA" id="ARBA00022801"/>
    </source>
</evidence>
<dbReference type="PROSITE" id="PS51194">
    <property type="entry name" value="HELICASE_CTER"/>
    <property type="match status" value="1"/>
</dbReference>
<sequence>MSSASRSPAEAYAHSRRNAQRPKLTDFGSVISFELDPFQRQACEALEDGHGVLVCAPTGAGKTVVGEFAVHLALTEGRKCFYTTPIKALSNQKFADLTARYGAESIGLLTGDTSVNGGAPVVVMTTEVLRNMLYSGSSTLDGLAYVVMDEVHYLADRFRGPVWEEVILHLPEHVQVVGLSATVSNAEEFGEWLVEVRGDTSVVVDEHRPVPLWQHMMVGSQMFDLFEGDETHARINVQVLRKTEELARYHVPFNRNRNRGNTGRPTRNSGYKPPSRIDMIQRLDHANLLPAIVFVFSRAGCDAAVAQTARAGLRLNTPEETEQVRRIIDEKTRELPEADLTVLGFWEWREALERGIASHHAGLLPAFKETVEELFVRGLVKVVFATETLALGINMPARTVVLEKLVKYNGEAHVDLTPGEYTQLTGRAGRRGIDVEGHAVVVWQPGIDPKAVGGLASTRTYPLRSSFRPGYNMAVNLVHQLGASAAREILEQSFAQFQADRSVVGLARRIDRNKDALAGYSESMTCHLGDFTEYASLRRRVADREKQLAKQNTNARRIETAKSLETLRKGDVIAVPSGRRSGLAVVIDPGIEPLGEARPLVVTEDRWSGRLTSADFPAPVEVLGHIRLPKQVDVRSPKSRRDLAATIRNTGITVPSRGRKATTAADDPELATLRRALRAHPCHGCDQREDHARWGERYHRLLAETEQLERKVAATTHSLARQFDRIRALLRERGYLSEADEVTNDGKRLTRLYSESDLLAAECLRTGVWKGLKPEELAAVVSSLVYEARRDGPVEARLPQGPVADAMLKTVRLWAEIEDDERRHKLERITRQPDPGFAWPVYRWARGESLEKVLSAAEAGGNELGAGDFVRWCRQVIDLLDQIREVLGRQDPVGAAAAKAVDALRHGVVAMM</sequence>
<dbReference type="FunFam" id="1.10.3380.30:FF:000012">
    <property type="entry name" value="Probable helicase HelY"/>
    <property type="match status" value="1"/>
</dbReference>
<dbReference type="GO" id="GO:0005524">
    <property type="term" value="F:ATP binding"/>
    <property type="evidence" value="ECO:0007669"/>
    <property type="project" value="UniProtKB-KW"/>
</dbReference>
<organism evidence="10 11">
    <name type="scientific">Lentzea aerocolonigenes</name>
    <name type="common">Lechevalieria aerocolonigenes</name>
    <name type="synonym">Saccharothrix aerocolonigenes</name>
    <dbReference type="NCBI Taxonomy" id="68170"/>
    <lineage>
        <taxon>Bacteria</taxon>
        <taxon>Bacillati</taxon>
        <taxon>Actinomycetota</taxon>
        <taxon>Actinomycetes</taxon>
        <taxon>Pseudonocardiales</taxon>
        <taxon>Pseudonocardiaceae</taxon>
        <taxon>Lentzea</taxon>
    </lineage>
</organism>
<dbReference type="RefSeq" id="WP_045318497.1">
    <property type="nucleotide sequence ID" value="NZ_JYJG01000593.1"/>
</dbReference>
<dbReference type="SMART" id="SM00487">
    <property type="entry name" value="DEXDc"/>
    <property type="match status" value="1"/>
</dbReference>
<dbReference type="InterPro" id="IPR027417">
    <property type="entry name" value="P-loop_NTPase"/>
</dbReference>
<dbReference type="PROSITE" id="PS51192">
    <property type="entry name" value="HELICASE_ATP_BIND_1"/>
    <property type="match status" value="1"/>
</dbReference>
<evidence type="ECO:0000259" key="9">
    <source>
        <dbReference type="PROSITE" id="PS51194"/>
    </source>
</evidence>
<keyword evidence="5" id="KW-0067">ATP-binding</keyword>
<dbReference type="GO" id="GO:0070478">
    <property type="term" value="P:nuclear-transcribed mRNA catabolic process, 3'-5' exonucleolytic nonsense-mediated decay"/>
    <property type="evidence" value="ECO:0007669"/>
    <property type="project" value="TreeGrafter"/>
</dbReference>
<keyword evidence="11" id="KW-1185">Reference proteome</keyword>
<evidence type="ECO:0000256" key="7">
    <source>
        <dbReference type="SAM" id="MobiDB-lite"/>
    </source>
</evidence>
<dbReference type="GO" id="GO:0003676">
    <property type="term" value="F:nucleic acid binding"/>
    <property type="evidence" value="ECO:0007669"/>
    <property type="project" value="InterPro"/>
</dbReference>
<dbReference type="SUPFAM" id="SSF52540">
    <property type="entry name" value="P-loop containing nucleoside triphosphate hydrolases"/>
    <property type="match status" value="1"/>
</dbReference>
<dbReference type="InterPro" id="IPR001650">
    <property type="entry name" value="Helicase_C-like"/>
</dbReference>
<dbReference type="Pfam" id="PF08148">
    <property type="entry name" value="DSHCT"/>
    <property type="match status" value="1"/>
</dbReference>
<dbReference type="InterPro" id="IPR050699">
    <property type="entry name" value="RNA-DNA_Helicase"/>
</dbReference>
<comment type="caution">
    <text evidence="10">The sequence shown here is derived from an EMBL/GenBank/DDBJ whole genome shotgun (WGS) entry which is preliminary data.</text>
</comment>
<dbReference type="eggNOG" id="COG4581">
    <property type="taxonomic scope" value="Bacteria"/>
</dbReference>
<dbReference type="SMART" id="SM01142">
    <property type="entry name" value="DSHCT"/>
    <property type="match status" value="1"/>
</dbReference>
<dbReference type="GO" id="GO:0055087">
    <property type="term" value="C:Ski complex"/>
    <property type="evidence" value="ECO:0007669"/>
    <property type="project" value="TreeGrafter"/>
</dbReference>
<dbReference type="OrthoDB" id="3229913at2"/>
<keyword evidence="4 10" id="KW-0347">Helicase</keyword>
<evidence type="ECO:0000256" key="5">
    <source>
        <dbReference type="ARBA" id="ARBA00022840"/>
    </source>
</evidence>
<dbReference type="Proteomes" id="UP000033393">
    <property type="component" value="Unassembled WGS sequence"/>
</dbReference>
<feature type="domain" description="Helicase ATP-binding" evidence="8">
    <location>
        <begin position="43"/>
        <end position="201"/>
    </location>
</feature>
<evidence type="ECO:0000256" key="1">
    <source>
        <dbReference type="ARBA" id="ARBA00010140"/>
    </source>
</evidence>
<protein>
    <recommendedName>
        <fullName evidence="6">Probable helicase HelY</fullName>
    </recommendedName>
</protein>
<dbReference type="PANTHER" id="PTHR12131:SF1">
    <property type="entry name" value="ATP-DEPENDENT RNA HELICASE SUPV3L1, MITOCHONDRIAL-RELATED"/>
    <property type="match status" value="1"/>
</dbReference>
<evidence type="ECO:0000313" key="10">
    <source>
        <dbReference type="EMBL" id="KJK33070.1"/>
    </source>
</evidence>
<dbReference type="Gene3D" id="3.40.50.300">
    <property type="entry name" value="P-loop containing nucleotide triphosphate hydrolases"/>
    <property type="match status" value="2"/>
</dbReference>
<name>A0A0F0GAI4_LENAE</name>
<dbReference type="InterPro" id="IPR011545">
    <property type="entry name" value="DEAD/DEAH_box_helicase_dom"/>
</dbReference>
<dbReference type="GO" id="GO:0004386">
    <property type="term" value="F:helicase activity"/>
    <property type="evidence" value="ECO:0007669"/>
    <property type="project" value="UniProtKB-KW"/>
</dbReference>
<dbReference type="SMART" id="SM00490">
    <property type="entry name" value="HELICc"/>
    <property type="match status" value="1"/>
</dbReference>
<proteinExistence type="inferred from homology"/>
<feature type="domain" description="Helicase C-terminal" evidence="9">
    <location>
        <begin position="278"/>
        <end position="479"/>
    </location>
</feature>